<dbReference type="Gene3D" id="3.90.190.10">
    <property type="entry name" value="Protein tyrosine phosphatase superfamily"/>
    <property type="match status" value="1"/>
</dbReference>
<protein>
    <submittedName>
        <fullName evidence="3">Protein-tyrosine phosphatase</fullName>
    </submittedName>
</protein>
<dbReference type="SUPFAM" id="SSF52799">
    <property type="entry name" value="(Phosphotyrosine protein) phosphatases II"/>
    <property type="match status" value="1"/>
</dbReference>
<keyword evidence="4" id="KW-1185">Reference proteome</keyword>
<proteinExistence type="inferred from homology"/>
<evidence type="ECO:0000313" key="3">
    <source>
        <dbReference type="EMBL" id="RAK27053.1"/>
    </source>
</evidence>
<dbReference type="PROSITE" id="PS00383">
    <property type="entry name" value="TYR_PHOSPHATASE_1"/>
    <property type="match status" value="1"/>
</dbReference>
<dbReference type="Pfam" id="PF13350">
    <property type="entry name" value="Y_phosphatase3"/>
    <property type="match status" value="1"/>
</dbReference>
<dbReference type="Proteomes" id="UP000249453">
    <property type="component" value="Unassembled WGS sequence"/>
</dbReference>
<dbReference type="AlphaFoldDB" id="A0A364JTH3"/>
<accession>A0A364JTH3</accession>
<reference evidence="3 4" key="1">
    <citation type="submission" date="2018-06" db="EMBL/GenBank/DDBJ databases">
        <title>Genomic Encyclopedia of Type Strains, Phase IV (KMG-IV): sequencing the most valuable type-strain genomes for metagenomic binning, comparative biology and taxonomic classification.</title>
        <authorList>
            <person name="Goeker M."/>
        </authorList>
    </citation>
    <scope>NUCLEOTIDE SEQUENCE [LARGE SCALE GENOMIC DNA]</scope>
    <source>
        <strain evidence="3 4">DSM 26720</strain>
    </source>
</reference>
<evidence type="ECO:0000256" key="1">
    <source>
        <dbReference type="ARBA" id="ARBA00009580"/>
    </source>
</evidence>
<comment type="similarity">
    <text evidence="1">Belongs to the protein-tyrosine phosphatase family.</text>
</comment>
<dbReference type="PANTHER" id="PTHR31126">
    <property type="entry name" value="TYROSINE-PROTEIN PHOSPHATASE"/>
    <property type="match status" value="1"/>
</dbReference>
<dbReference type="InterPro" id="IPR016130">
    <property type="entry name" value="Tyr_Pase_AS"/>
</dbReference>
<comment type="caution">
    <text evidence="3">The sequence shown here is derived from an EMBL/GenBank/DDBJ whole genome shotgun (WGS) entry which is preliminary data.</text>
</comment>
<dbReference type="PROSITE" id="PS50056">
    <property type="entry name" value="TYR_PHOSPHATASE_2"/>
    <property type="match status" value="1"/>
</dbReference>
<evidence type="ECO:0000259" key="2">
    <source>
        <dbReference type="PROSITE" id="PS50056"/>
    </source>
</evidence>
<dbReference type="RefSeq" id="WP_111575863.1">
    <property type="nucleotide sequence ID" value="NZ_JBHEEY010000011.1"/>
</dbReference>
<gene>
    <name evidence="3" type="ORF">C7374_11147</name>
</gene>
<dbReference type="OrthoDB" id="1188001at2"/>
<sequence length="249" mass="27650">MTDRDVIVSGSFNTRDLGGYRTKHGKLAWRKTFRSGNMCKVDQTGILALKQLGVTRIIDLRSQKERDAEPDPIRAGDNIELISIPLFDDLNPNQLPGGNALLDLYLDALKTHGMSFIEVLRKIGECRDAVLFHCTAGKDRTGLIAALLLSLSGVARADIINDYAMTADRLGPLLMELEKTVGAFNLNKADFMPMLESNPITMSKTLDWLDSNFGGAEEYVRSHGFTNADLAQIRSRWCLTDPEMVMEDV</sequence>
<dbReference type="GO" id="GO:0004721">
    <property type="term" value="F:phosphoprotein phosphatase activity"/>
    <property type="evidence" value="ECO:0007669"/>
    <property type="project" value="InterPro"/>
</dbReference>
<feature type="domain" description="Tyrosine specific protein phosphatases" evidence="2">
    <location>
        <begin position="114"/>
        <end position="149"/>
    </location>
</feature>
<dbReference type="EMBL" id="QLMK01000011">
    <property type="protein sequence ID" value="RAK27053.1"/>
    <property type="molecule type" value="Genomic_DNA"/>
</dbReference>
<dbReference type="InterPro" id="IPR026893">
    <property type="entry name" value="Tyr/Ser_Pase_IphP-type"/>
</dbReference>
<dbReference type="PANTHER" id="PTHR31126:SF1">
    <property type="entry name" value="TYROSINE SPECIFIC PROTEIN PHOSPHATASES DOMAIN-CONTAINING PROTEIN"/>
    <property type="match status" value="1"/>
</dbReference>
<organism evidence="3 4">
    <name type="scientific">Falsochrobactrum ovis</name>
    <dbReference type="NCBI Taxonomy" id="1293442"/>
    <lineage>
        <taxon>Bacteria</taxon>
        <taxon>Pseudomonadati</taxon>
        <taxon>Pseudomonadota</taxon>
        <taxon>Alphaproteobacteria</taxon>
        <taxon>Hyphomicrobiales</taxon>
        <taxon>Brucellaceae</taxon>
        <taxon>Falsochrobactrum</taxon>
    </lineage>
</organism>
<name>A0A364JTH3_9HYPH</name>
<dbReference type="InterPro" id="IPR000387">
    <property type="entry name" value="Tyr_Pase_dom"/>
</dbReference>
<evidence type="ECO:0000313" key="4">
    <source>
        <dbReference type="Proteomes" id="UP000249453"/>
    </source>
</evidence>
<dbReference type="InterPro" id="IPR029021">
    <property type="entry name" value="Prot-tyrosine_phosphatase-like"/>
</dbReference>